<gene>
    <name evidence="2" type="ORF">DGD08_09165</name>
</gene>
<dbReference type="Proteomes" id="UP000264071">
    <property type="component" value="Unassembled WGS sequence"/>
</dbReference>
<dbReference type="EMBL" id="DPIY01000009">
    <property type="protein sequence ID" value="HCT57364.1"/>
    <property type="molecule type" value="Genomic_DNA"/>
</dbReference>
<comment type="caution">
    <text evidence="2">The sequence shown here is derived from an EMBL/GenBank/DDBJ whole genome shotgun (WGS) entry which is preliminary data.</text>
</comment>
<feature type="domain" description="Amidohydrolase 3" evidence="1">
    <location>
        <begin position="60"/>
        <end position="511"/>
    </location>
</feature>
<dbReference type="AlphaFoldDB" id="A0A3D4V970"/>
<protein>
    <submittedName>
        <fullName evidence="2">D-aminoacylase</fullName>
    </submittedName>
</protein>
<dbReference type="Pfam" id="PF07969">
    <property type="entry name" value="Amidohydro_3"/>
    <property type="match status" value="1"/>
</dbReference>
<evidence type="ECO:0000313" key="3">
    <source>
        <dbReference type="Proteomes" id="UP000264071"/>
    </source>
</evidence>
<evidence type="ECO:0000259" key="1">
    <source>
        <dbReference type="Pfam" id="PF07969"/>
    </source>
</evidence>
<reference evidence="2 3" key="1">
    <citation type="journal article" date="2018" name="Nat. Biotechnol.">
        <title>A standardized bacterial taxonomy based on genome phylogeny substantially revises the tree of life.</title>
        <authorList>
            <person name="Parks D.H."/>
            <person name="Chuvochina M."/>
            <person name="Waite D.W."/>
            <person name="Rinke C."/>
            <person name="Skarshewski A."/>
            <person name="Chaumeil P.A."/>
            <person name="Hugenholtz P."/>
        </authorList>
    </citation>
    <scope>NUCLEOTIDE SEQUENCE [LARGE SCALE GENOMIC DNA]</scope>
    <source>
        <strain evidence="2">UBA8844</strain>
    </source>
</reference>
<dbReference type="InterPro" id="IPR032466">
    <property type="entry name" value="Metal_Hydrolase"/>
</dbReference>
<dbReference type="PANTHER" id="PTHR11647">
    <property type="entry name" value="HYDRANTOINASE/DIHYDROPYRIMIDINASE FAMILY MEMBER"/>
    <property type="match status" value="1"/>
</dbReference>
<evidence type="ECO:0000313" key="2">
    <source>
        <dbReference type="EMBL" id="HCT57364.1"/>
    </source>
</evidence>
<dbReference type="Gene3D" id="3.20.20.140">
    <property type="entry name" value="Metal-dependent hydrolases"/>
    <property type="match status" value="2"/>
</dbReference>
<dbReference type="SUPFAM" id="SSF51338">
    <property type="entry name" value="Composite domain of metallo-dependent hydrolases"/>
    <property type="match status" value="1"/>
</dbReference>
<dbReference type="SUPFAM" id="SSF51556">
    <property type="entry name" value="Metallo-dependent hydrolases"/>
    <property type="match status" value="1"/>
</dbReference>
<dbReference type="InterPro" id="IPR011059">
    <property type="entry name" value="Metal-dep_hydrolase_composite"/>
</dbReference>
<accession>A0A3D4V970</accession>
<dbReference type="Gene3D" id="2.30.40.10">
    <property type="entry name" value="Urease, subunit C, domain 1"/>
    <property type="match status" value="2"/>
</dbReference>
<dbReference type="OMA" id="PLNWNVL"/>
<dbReference type="InterPro" id="IPR050378">
    <property type="entry name" value="Metallo-dep_Hydrolases_sf"/>
</dbReference>
<dbReference type="GO" id="GO:0005829">
    <property type="term" value="C:cytosol"/>
    <property type="evidence" value="ECO:0007669"/>
    <property type="project" value="TreeGrafter"/>
</dbReference>
<sequence length="527" mass="56631">MTFVTIAANPLQAQNAAEYDVVIRNGRVLDGAGNPWILADVAIHQGRFVRIGRVTGRGAREIDARGRYVSPGWIDMMDQSGSVLRRSGLAENKLLQGVTTAIGGEGGTPVPASGIVEYFTALEQQGISINFGTYYSQAQTRVAVLGPSPRAPSATELDRMKASMDTAMRAGAMGMTSALIYAPSSCATTSELIEVARVAARYGGVYASHIRGEGAEVVQSVREAIEIGERAGLPVEVFHLKVAHQPGWGILMDSVRQVVDAARSRNVDVAADLYVYTAGGTGLEATIPTWAHEGGRDSLRQRLADPVVRTRLKGEMRTGSPGWWNIIEAAGGWNGVVLVGAQNPANAKWENKSIARIAEEQGREPADVAFDLVAQGNGRVMAVYHMMSEQDIETALRFPWTSIGSDAGAVAQIGVADAGQFPHPRGFGNAPRVIARYVRERKVLSLEEAVRKMTSWPATRMRLADRGVIREGAWADVTIFDYETLTDAATYDQPTALPKGVEYVLVNGVLVIDAGRHTGARPGKVLR</sequence>
<dbReference type="GO" id="GO:0016811">
    <property type="term" value="F:hydrolase activity, acting on carbon-nitrogen (but not peptide) bonds, in linear amides"/>
    <property type="evidence" value="ECO:0007669"/>
    <property type="project" value="InterPro"/>
</dbReference>
<name>A0A3D4V970_9BACT</name>
<dbReference type="InterPro" id="IPR023100">
    <property type="entry name" value="D-aminoacylase_insert_dom_sf"/>
</dbReference>
<organism evidence="2 3">
    <name type="scientific">Gemmatimonas aurantiaca</name>
    <dbReference type="NCBI Taxonomy" id="173480"/>
    <lineage>
        <taxon>Bacteria</taxon>
        <taxon>Pseudomonadati</taxon>
        <taxon>Gemmatimonadota</taxon>
        <taxon>Gemmatimonadia</taxon>
        <taxon>Gemmatimonadales</taxon>
        <taxon>Gemmatimonadaceae</taxon>
        <taxon>Gemmatimonas</taxon>
    </lineage>
</organism>
<dbReference type="GO" id="GO:0016812">
    <property type="term" value="F:hydrolase activity, acting on carbon-nitrogen (but not peptide) bonds, in cyclic amides"/>
    <property type="evidence" value="ECO:0007669"/>
    <property type="project" value="TreeGrafter"/>
</dbReference>
<dbReference type="PANTHER" id="PTHR11647:SF1">
    <property type="entry name" value="COLLAPSIN RESPONSE MEDIATOR PROTEIN"/>
    <property type="match status" value="1"/>
</dbReference>
<dbReference type="Gene3D" id="3.30.1490.130">
    <property type="entry name" value="D-aminoacylase. Domain 3"/>
    <property type="match status" value="1"/>
</dbReference>
<dbReference type="InterPro" id="IPR013108">
    <property type="entry name" value="Amidohydro_3"/>
</dbReference>
<proteinExistence type="predicted"/>